<protein>
    <recommendedName>
        <fullName evidence="5">MARVEL domain-containing protein</fullName>
    </recommendedName>
</protein>
<dbReference type="EMBL" id="CP119951">
    <property type="protein sequence ID" value="WFC93821.1"/>
    <property type="molecule type" value="Genomic_DNA"/>
</dbReference>
<accession>A0AAF0DS89</accession>
<evidence type="ECO:0008006" key="5">
    <source>
        <dbReference type="Google" id="ProtNLM"/>
    </source>
</evidence>
<feature type="transmembrane region" description="Helical" evidence="2">
    <location>
        <begin position="68"/>
        <end position="91"/>
    </location>
</feature>
<feature type="region of interest" description="Disordered" evidence="1">
    <location>
        <begin position="392"/>
        <end position="478"/>
    </location>
</feature>
<dbReference type="Proteomes" id="UP001216638">
    <property type="component" value="Chromosome 1"/>
</dbReference>
<name>A0AAF0DS89_9BASI</name>
<organism evidence="3 4">
    <name type="scientific">Malassezia brasiliensis</name>
    <dbReference type="NCBI Taxonomy" id="1821822"/>
    <lineage>
        <taxon>Eukaryota</taxon>
        <taxon>Fungi</taxon>
        <taxon>Dikarya</taxon>
        <taxon>Basidiomycota</taxon>
        <taxon>Ustilaginomycotina</taxon>
        <taxon>Malasseziomycetes</taxon>
        <taxon>Malasseziales</taxon>
        <taxon>Malasseziaceae</taxon>
        <taxon>Malassezia</taxon>
    </lineage>
</organism>
<feature type="compositionally biased region" description="Polar residues" evidence="1">
    <location>
        <begin position="392"/>
        <end position="404"/>
    </location>
</feature>
<feature type="transmembrane region" description="Helical" evidence="2">
    <location>
        <begin position="103"/>
        <end position="125"/>
    </location>
</feature>
<feature type="compositionally biased region" description="Polar residues" evidence="1">
    <location>
        <begin position="435"/>
        <end position="446"/>
    </location>
</feature>
<keyword evidence="2" id="KW-1133">Transmembrane helix</keyword>
<evidence type="ECO:0000256" key="2">
    <source>
        <dbReference type="SAM" id="Phobius"/>
    </source>
</evidence>
<proteinExistence type="predicted"/>
<feature type="compositionally biased region" description="Low complexity" evidence="1">
    <location>
        <begin position="310"/>
        <end position="321"/>
    </location>
</feature>
<gene>
    <name evidence="3" type="ORF">MBRA1_000444</name>
</gene>
<evidence type="ECO:0000313" key="4">
    <source>
        <dbReference type="Proteomes" id="UP001216638"/>
    </source>
</evidence>
<feature type="compositionally biased region" description="Low complexity" evidence="1">
    <location>
        <begin position="290"/>
        <end position="301"/>
    </location>
</feature>
<feature type="transmembrane region" description="Helical" evidence="2">
    <location>
        <begin position="33"/>
        <end position="56"/>
    </location>
</feature>
<feature type="region of interest" description="Disordered" evidence="1">
    <location>
        <begin position="348"/>
        <end position="378"/>
    </location>
</feature>
<feature type="transmembrane region" description="Helical" evidence="2">
    <location>
        <begin position="173"/>
        <end position="194"/>
    </location>
</feature>
<reference evidence="3" key="1">
    <citation type="submission" date="2023-03" db="EMBL/GenBank/DDBJ databases">
        <title>Mating type loci evolution in Malassezia.</title>
        <authorList>
            <person name="Coelho M.A."/>
        </authorList>
    </citation>
    <scope>NUCLEOTIDE SEQUENCE</scope>
    <source>
        <strain evidence="3">CBS 14135</strain>
    </source>
</reference>
<feature type="compositionally biased region" description="Acidic residues" evidence="1">
    <location>
        <begin position="420"/>
        <end position="434"/>
    </location>
</feature>
<keyword evidence="2" id="KW-0472">Membrane</keyword>
<evidence type="ECO:0000313" key="3">
    <source>
        <dbReference type="EMBL" id="WFC93821.1"/>
    </source>
</evidence>
<evidence type="ECO:0000256" key="1">
    <source>
        <dbReference type="SAM" id="MobiDB-lite"/>
    </source>
</evidence>
<keyword evidence="2" id="KW-0812">Transmembrane</keyword>
<sequence>MVLPQRYALDTPAQDQHAGMPAPNPKMLQGIRFIFTVLVCLMALATSIMAILAVNYFRTHKPIIFPSWSSLIFLVVMGFLTCIIYFGYYIFLPSTNMVRRGSFLGMIFFVKSELLFQFAMCSIWISGSLAYAADFRGRENCRFDGYYHYPKPADWGHACDLINWVVPLAYATFGIQAGFMAIELFFATYLFLFIDQDSLNEVFWEWGQRAYNYQHQTPSALSSFNDPMKYRAKGGSKVGGVRMFGNNQNDMYEGYNEKRYYDEDAGRTGIKPGMVINGSLNGSERDDYSDYSSRYGSSSGSHSRRGPEYSDPSSTASMSDSNTFASHSNYHGGAYSRHSVNSRRAGLADVPVPAGAGGTGTLRTPSWAPPSITSDGSTLNESEVARMPRATMMSQARRVSTPASLGSRGRRGPAYSASEDGFDDAYDYGSEETSTEGIVRSPSSRTPGGIRSNKARLANAQRRRVSAGDMSGWHLREN</sequence>
<dbReference type="AlphaFoldDB" id="A0AAF0DS89"/>
<feature type="region of interest" description="Disordered" evidence="1">
    <location>
        <begin position="272"/>
        <end position="324"/>
    </location>
</feature>
<keyword evidence="4" id="KW-1185">Reference proteome</keyword>